<gene>
    <name evidence="3" type="ORF">WJX84_011183</name>
</gene>
<dbReference type="Pfam" id="PF00041">
    <property type="entry name" value="fn3"/>
    <property type="match status" value="1"/>
</dbReference>
<name>A0AAW1TKX2_9CHLO</name>
<dbReference type="Gene3D" id="2.120.10.80">
    <property type="entry name" value="Kelch-type beta propeller"/>
    <property type="match status" value="2"/>
</dbReference>
<evidence type="ECO:0000259" key="2">
    <source>
        <dbReference type="PROSITE" id="PS50853"/>
    </source>
</evidence>
<dbReference type="PROSITE" id="PS50853">
    <property type="entry name" value="FN3"/>
    <property type="match status" value="1"/>
</dbReference>
<dbReference type="SUPFAM" id="SSF117281">
    <property type="entry name" value="Kelch motif"/>
    <property type="match status" value="1"/>
</dbReference>
<dbReference type="Proteomes" id="UP001485043">
    <property type="component" value="Unassembled WGS sequence"/>
</dbReference>
<accession>A0AAW1TKX2</accession>
<evidence type="ECO:0000256" key="1">
    <source>
        <dbReference type="SAM" id="Coils"/>
    </source>
</evidence>
<feature type="domain" description="Fibronectin type-III" evidence="2">
    <location>
        <begin position="540"/>
        <end position="630"/>
    </location>
</feature>
<dbReference type="InterPro" id="IPR036116">
    <property type="entry name" value="FN3_sf"/>
</dbReference>
<evidence type="ECO:0000313" key="4">
    <source>
        <dbReference type="Proteomes" id="UP001485043"/>
    </source>
</evidence>
<feature type="coiled-coil region" evidence="1">
    <location>
        <begin position="79"/>
        <end position="172"/>
    </location>
</feature>
<dbReference type="InterPro" id="IPR003961">
    <property type="entry name" value="FN3_dom"/>
</dbReference>
<dbReference type="CDD" id="cd00063">
    <property type="entry name" value="FN3"/>
    <property type="match status" value="1"/>
</dbReference>
<dbReference type="SUPFAM" id="SSF49265">
    <property type="entry name" value="Fibronectin type III"/>
    <property type="match status" value="1"/>
</dbReference>
<dbReference type="PANTHER" id="PTHR23244">
    <property type="entry name" value="KELCH REPEAT DOMAIN"/>
    <property type="match status" value="1"/>
</dbReference>
<dbReference type="EMBL" id="JALJOV010000005">
    <property type="protein sequence ID" value="KAK9868959.1"/>
    <property type="molecule type" value="Genomic_DNA"/>
</dbReference>
<keyword evidence="4" id="KW-1185">Reference proteome</keyword>
<dbReference type="AlphaFoldDB" id="A0AAW1TKX2"/>
<organism evidence="3 4">
    <name type="scientific">Apatococcus fuscideae</name>
    <dbReference type="NCBI Taxonomy" id="2026836"/>
    <lineage>
        <taxon>Eukaryota</taxon>
        <taxon>Viridiplantae</taxon>
        <taxon>Chlorophyta</taxon>
        <taxon>core chlorophytes</taxon>
        <taxon>Trebouxiophyceae</taxon>
        <taxon>Chlorellales</taxon>
        <taxon>Chlorellaceae</taxon>
        <taxon>Apatococcus</taxon>
    </lineage>
</organism>
<dbReference type="InterPro" id="IPR013783">
    <property type="entry name" value="Ig-like_fold"/>
</dbReference>
<keyword evidence="1" id="KW-0175">Coiled coil</keyword>
<dbReference type="Gene3D" id="2.60.40.10">
    <property type="entry name" value="Immunoglobulins"/>
    <property type="match status" value="1"/>
</dbReference>
<sequence>MPPKKEPKKQAAEAEPAADEGLKLEVSKLELERAGLQTEITLLTDQLHSRDIEIRQLEQEAYLLSARLSKATSDYGDILDHKEAQAKAAERRCAVLEDEVINLKDELHEATERATKLSEETMEQAVQLEAAQDSKAQLQQLQDTIKKQDAVLLGQRSEMQTLTDELQTVQAEVKISHGRIADLTLKTQGTKEFKILFCEPWLVSSSRMRLTGDLPLLRDNGSLTCLGGKVLLMLGGDGKGGQGERELAILNIDSLAWQSGTMPRAQEMVAGHTATPVHRNKVLVYGGLRELGLTHDIYMLYTDTLKWVLLNARGTIKPSPRQCHTATCLLDKVFIFGGQTEDGNLLNDMWQWDLETLQWAQIMYIQTIGGANTTPPTPRRGASMVVSEDGRKLWLFGGNNGHGSLNDLYSFDIDSCMWCQVSVVGIVPEARELHSAAMIGRYLVVSKGIVDLGPNAVRPLTDTLALDTSSPSWETLDDWAPGFALAKPRAAISTFYGNRLYSIRHNRSERVDELQVLEFTLPEDIERMQRERKRLNVASETLAICSEAICTSTSIAISWRPPTKNADRITNFKVMMATTYGIVKTVYIGAKQQCLVNNLKTSQDYVFCIKASYDDGSILWSESQSFSTKA</sequence>
<proteinExistence type="predicted"/>
<protein>
    <recommendedName>
        <fullName evidence="2">Fibronectin type-III domain-containing protein</fullName>
    </recommendedName>
</protein>
<evidence type="ECO:0000313" key="3">
    <source>
        <dbReference type="EMBL" id="KAK9868959.1"/>
    </source>
</evidence>
<reference evidence="3 4" key="1">
    <citation type="journal article" date="2024" name="Nat. Commun.">
        <title>Phylogenomics reveals the evolutionary origins of lichenization in chlorophyte algae.</title>
        <authorList>
            <person name="Puginier C."/>
            <person name="Libourel C."/>
            <person name="Otte J."/>
            <person name="Skaloud P."/>
            <person name="Haon M."/>
            <person name="Grisel S."/>
            <person name="Petersen M."/>
            <person name="Berrin J.G."/>
            <person name="Delaux P.M."/>
            <person name="Dal Grande F."/>
            <person name="Keller J."/>
        </authorList>
    </citation>
    <scope>NUCLEOTIDE SEQUENCE [LARGE SCALE GENOMIC DNA]</scope>
    <source>
        <strain evidence="3 4">SAG 2523</strain>
    </source>
</reference>
<comment type="caution">
    <text evidence="3">The sequence shown here is derived from an EMBL/GenBank/DDBJ whole genome shotgun (WGS) entry which is preliminary data.</text>
</comment>
<dbReference type="InterPro" id="IPR015915">
    <property type="entry name" value="Kelch-typ_b-propeller"/>
</dbReference>
<dbReference type="Pfam" id="PF24681">
    <property type="entry name" value="Kelch_KLHDC2_KLHL20_DRC7"/>
    <property type="match status" value="2"/>
</dbReference>
<dbReference type="PANTHER" id="PTHR23244:SF456">
    <property type="entry name" value="MULTIPLE EPIDERMAL GROWTH FACTOR-LIKE DOMAINS PROTEIN 8"/>
    <property type="match status" value="1"/>
</dbReference>